<reference evidence="2" key="1">
    <citation type="journal article" date="2016" name="Nature">
        <title>The genome of the seagrass Zostera marina reveals angiosperm adaptation to the sea.</title>
        <authorList>
            <person name="Olsen J.L."/>
            <person name="Rouze P."/>
            <person name="Verhelst B."/>
            <person name="Lin Y.-C."/>
            <person name="Bayer T."/>
            <person name="Collen J."/>
            <person name="Dattolo E."/>
            <person name="De Paoli E."/>
            <person name="Dittami S."/>
            <person name="Maumus F."/>
            <person name="Michel G."/>
            <person name="Kersting A."/>
            <person name="Lauritano C."/>
            <person name="Lohaus R."/>
            <person name="Toepel M."/>
            <person name="Tonon T."/>
            <person name="Vanneste K."/>
            <person name="Amirebrahimi M."/>
            <person name="Brakel J."/>
            <person name="Bostroem C."/>
            <person name="Chovatia M."/>
            <person name="Grimwood J."/>
            <person name="Jenkins J.W."/>
            <person name="Jueterbock A."/>
            <person name="Mraz A."/>
            <person name="Stam W.T."/>
            <person name="Tice H."/>
            <person name="Bornberg-Bauer E."/>
            <person name="Green P.J."/>
            <person name="Pearson G.A."/>
            <person name="Procaccini G."/>
            <person name="Duarte C.M."/>
            <person name="Schmutz J."/>
            <person name="Reusch T.B.H."/>
            <person name="Van de Peer Y."/>
        </authorList>
    </citation>
    <scope>NUCLEOTIDE SEQUENCE [LARGE SCALE GENOMIC DNA]</scope>
    <source>
        <strain evidence="2">cv. Finnish</strain>
    </source>
</reference>
<keyword evidence="2" id="KW-1185">Reference proteome</keyword>
<accession>A0A0K9Q3G2</accession>
<dbReference type="EMBL" id="LFYR01000120">
    <property type="protein sequence ID" value="KMZ75704.1"/>
    <property type="molecule type" value="Genomic_DNA"/>
</dbReference>
<name>A0A0K9Q3G2_ZOSMR</name>
<dbReference type="Proteomes" id="UP000036987">
    <property type="component" value="Unassembled WGS sequence"/>
</dbReference>
<dbReference type="SUPFAM" id="SSF51695">
    <property type="entry name" value="PLC-like phosphodiesterases"/>
    <property type="match status" value="1"/>
</dbReference>
<dbReference type="GO" id="GO:0008081">
    <property type="term" value="F:phosphoric diester hydrolase activity"/>
    <property type="evidence" value="ECO:0007669"/>
    <property type="project" value="InterPro"/>
</dbReference>
<dbReference type="Gene3D" id="3.20.20.190">
    <property type="entry name" value="Phosphatidylinositol (PI) phosphodiesterase"/>
    <property type="match status" value="1"/>
</dbReference>
<dbReference type="GO" id="GO:0006629">
    <property type="term" value="P:lipid metabolic process"/>
    <property type="evidence" value="ECO:0007669"/>
    <property type="project" value="InterPro"/>
</dbReference>
<dbReference type="OrthoDB" id="2001108at2759"/>
<dbReference type="InterPro" id="IPR017946">
    <property type="entry name" value="PLC-like_Pdiesterase_TIM-brl"/>
</dbReference>
<evidence type="ECO:0000313" key="2">
    <source>
        <dbReference type="Proteomes" id="UP000036987"/>
    </source>
</evidence>
<organism evidence="1 2">
    <name type="scientific">Zostera marina</name>
    <name type="common">Eelgrass</name>
    <dbReference type="NCBI Taxonomy" id="29655"/>
    <lineage>
        <taxon>Eukaryota</taxon>
        <taxon>Viridiplantae</taxon>
        <taxon>Streptophyta</taxon>
        <taxon>Embryophyta</taxon>
        <taxon>Tracheophyta</taxon>
        <taxon>Spermatophyta</taxon>
        <taxon>Magnoliopsida</taxon>
        <taxon>Liliopsida</taxon>
        <taxon>Zosteraceae</taxon>
        <taxon>Zostera</taxon>
    </lineage>
</organism>
<gene>
    <name evidence="1" type="ORF">ZOSMA_110G00050</name>
</gene>
<proteinExistence type="predicted"/>
<sequence length="139" mass="16005">MFTFSTSLFIHEPHIEIWYQHSTSYCPGNMNHPNPDNRQVFPGSDYHPANRKIWMAILGPTLLRVNQIVWSGTHYSATNEIGATINPHPSPFFIVGGSYAEYQTDSIYTQLVNVVRMLDIRIGENWCVKYKNIQNYPVS</sequence>
<dbReference type="AlphaFoldDB" id="A0A0K9Q3G2"/>
<comment type="caution">
    <text evidence="1">The sequence shown here is derived from an EMBL/GenBank/DDBJ whole genome shotgun (WGS) entry which is preliminary data.</text>
</comment>
<evidence type="ECO:0000313" key="1">
    <source>
        <dbReference type="EMBL" id="KMZ75704.1"/>
    </source>
</evidence>
<protein>
    <submittedName>
        <fullName evidence="1">Uncharacterized protein</fullName>
    </submittedName>
</protein>